<evidence type="ECO:0000256" key="1">
    <source>
        <dbReference type="SAM" id="MobiDB-lite"/>
    </source>
</evidence>
<feature type="region of interest" description="Disordered" evidence="1">
    <location>
        <begin position="199"/>
        <end position="218"/>
    </location>
</feature>
<keyword evidence="3" id="KW-1185">Reference proteome</keyword>
<name>A0A830I331_9CHLO</name>
<feature type="compositionally biased region" description="Low complexity" evidence="1">
    <location>
        <begin position="47"/>
        <end position="60"/>
    </location>
</feature>
<comment type="caution">
    <text evidence="2">The sequence shown here is derived from an EMBL/GenBank/DDBJ whole genome shotgun (WGS) entry which is preliminary data.</text>
</comment>
<evidence type="ECO:0000313" key="3">
    <source>
        <dbReference type="Proteomes" id="UP000660262"/>
    </source>
</evidence>
<sequence>MLGPPPSGTPRPPSYDPPAPSPPRLYEGVPQFGKGREDGSDEDEESSSYSSSATTTRGRSPPLLVWPEATADDSRFHMPFVPATRSNSERMDGATEVAGQAAIERSRTFPIAAVHPESFGVGVPNEELRGEPASTRSAASLAWPTEEGPAPSLDSARDALGHASPLRMSAVSYHSAHASPRSDRSNALTLMTDRDDVILSSALSRGPATHSSPRVRRI</sequence>
<organism evidence="2 3">
    <name type="scientific">Pycnococcus provasolii</name>
    <dbReference type="NCBI Taxonomy" id="41880"/>
    <lineage>
        <taxon>Eukaryota</taxon>
        <taxon>Viridiplantae</taxon>
        <taxon>Chlorophyta</taxon>
        <taxon>Pseudoscourfieldiophyceae</taxon>
        <taxon>Pseudoscourfieldiales</taxon>
        <taxon>Pycnococcaceae</taxon>
        <taxon>Pycnococcus</taxon>
    </lineage>
</organism>
<dbReference type="Proteomes" id="UP000660262">
    <property type="component" value="Unassembled WGS sequence"/>
</dbReference>
<accession>A0A830I331</accession>
<proteinExistence type="predicted"/>
<dbReference type="AlphaFoldDB" id="A0A830I331"/>
<gene>
    <name evidence="2" type="ORF">PPROV_001087900</name>
</gene>
<feature type="region of interest" description="Disordered" evidence="1">
    <location>
        <begin position="170"/>
        <end position="189"/>
    </location>
</feature>
<protein>
    <submittedName>
        <fullName evidence="2">Uncharacterized protein</fullName>
    </submittedName>
</protein>
<evidence type="ECO:0000313" key="2">
    <source>
        <dbReference type="EMBL" id="GHP12151.1"/>
    </source>
</evidence>
<reference evidence="2" key="1">
    <citation type="submission" date="2020-10" db="EMBL/GenBank/DDBJ databases">
        <title>Unveiling of a novel bifunctional photoreceptor, Dualchrome1, isolated from a cosmopolitan green alga.</title>
        <authorList>
            <person name="Suzuki S."/>
            <person name="Kawachi M."/>
        </authorList>
    </citation>
    <scope>NUCLEOTIDE SEQUENCE</scope>
    <source>
        <strain evidence="2">NIES 2893</strain>
    </source>
</reference>
<dbReference type="EMBL" id="BNJQ01000039">
    <property type="protein sequence ID" value="GHP12151.1"/>
    <property type="molecule type" value="Genomic_DNA"/>
</dbReference>
<feature type="region of interest" description="Disordered" evidence="1">
    <location>
        <begin position="1"/>
        <end position="99"/>
    </location>
</feature>
<feature type="region of interest" description="Disordered" evidence="1">
    <location>
        <begin position="120"/>
        <end position="161"/>
    </location>
</feature>
<feature type="compositionally biased region" description="Pro residues" evidence="1">
    <location>
        <begin position="1"/>
        <end position="23"/>
    </location>
</feature>